<dbReference type="HAMAP" id="MF_01477">
    <property type="entry name" value="Iojap_RsfS"/>
    <property type="match status" value="1"/>
</dbReference>
<name>A0A6H5H8H9_9HEMI</name>
<feature type="region of interest" description="Disordered" evidence="6">
    <location>
        <begin position="219"/>
        <end position="239"/>
    </location>
</feature>
<evidence type="ECO:0000256" key="4">
    <source>
        <dbReference type="ARBA" id="ARBA00053669"/>
    </source>
</evidence>
<comment type="function">
    <text evidence="4">Required for normal mitochondrial ribosome function and mitochondrial translation. May play a role in ribosome biogenesis by preventing premature association of the 28S and 39S ribosomal subunits. Interacts with mitochondrial ribosomal protein uL14m (MRPL14), probably blocking formation of intersubunit bridge B8, preventing association of the 28S and 39S ribosomal subunits. Addition to isolated mitochondrial ribosomal subunits partially inhibits translation, probably by interfering with the association of the 28S and 39S ribosomal subunits and the formation of functional ribosomes. May also participate in the assembly and/or regulation of the stability of the large subunit of the mitochondrial ribosome. May function as a ribosomal silencing factor.</text>
</comment>
<gene>
    <name evidence="7" type="ORF">NTEN_LOCUS16675</name>
</gene>
<evidence type="ECO:0000256" key="5">
    <source>
        <dbReference type="ARBA" id="ARBA00073331"/>
    </source>
</evidence>
<dbReference type="Pfam" id="PF02410">
    <property type="entry name" value="RsfS"/>
    <property type="match status" value="1"/>
</dbReference>
<dbReference type="FunFam" id="3.30.460.10:FF:000018">
    <property type="entry name" value="Mitochondrial assembly of ribosomal large subunit 1"/>
    <property type="match status" value="1"/>
</dbReference>
<evidence type="ECO:0000313" key="7">
    <source>
        <dbReference type="EMBL" id="CAB0011782.1"/>
    </source>
</evidence>
<proteinExistence type="inferred from homology"/>
<reference evidence="7 8" key="1">
    <citation type="submission" date="2020-02" db="EMBL/GenBank/DDBJ databases">
        <authorList>
            <person name="Ferguson B K."/>
        </authorList>
    </citation>
    <scope>NUCLEOTIDE SEQUENCE [LARGE SCALE GENOMIC DNA]</scope>
</reference>
<dbReference type="EMBL" id="CADCXU010024268">
    <property type="protein sequence ID" value="CAB0011782.1"/>
    <property type="molecule type" value="Genomic_DNA"/>
</dbReference>
<evidence type="ECO:0000256" key="3">
    <source>
        <dbReference type="ARBA" id="ARBA00023128"/>
    </source>
</evidence>
<comment type="similarity">
    <text evidence="2">Belongs to the Iojap/RsfS family.</text>
</comment>
<dbReference type="GO" id="GO:0090071">
    <property type="term" value="P:negative regulation of ribosome biogenesis"/>
    <property type="evidence" value="ECO:0007669"/>
    <property type="project" value="TreeGrafter"/>
</dbReference>
<dbReference type="InterPro" id="IPR004394">
    <property type="entry name" value="Iojap/RsfS/C7orf30"/>
</dbReference>
<dbReference type="GO" id="GO:0043023">
    <property type="term" value="F:ribosomal large subunit binding"/>
    <property type="evidence" value="ECO:0007669"/>
    <property type="project" value="TreeGrafter"/>
</dbReference>
<dbReference type="NCBIfam" id="TIGR00090">
    <property type="entry name" value="rsfS_iojap_ybeB"/>
    <property type="match status" value="1"/>
</dbReference>
<evidence type="ECO:0000256" key="6">
    <source>
        <dbReference type="SAM" id="MobiDB-lite"/>
    </source>
</evidence>
<dbReference type="Proteomes" id="UP000479000">
    <property type="component" value="Unassembled WGS sequence"/>
</dbReference>
<dbReference type="InterPro" id="IPR043519">
    <property type="entry name" value="NT_sf"/>
</dbReference>
<evidence type="ECO:0000256" key="1">
    <source>
        <dbReference type="ARBA" id="ARBA00004173"/>
    </source>
</evidence>
<dbReference type="GO" id="GO:0017148">
    <property type="term" value="P:negative regulation of translation"/>
    <property type="evidence" value="ECO:0007669"/>
    <property type="project" value="TreeGrafter"/>
</dbReference>
<evidence type="ECO:0000313" key="8">
    <source>
        <dbReference type="Proteomes" id="UP000479000"/>
    </source>
</evidence>
<accession>A0A6H5H8H9</accession>
<keyword evidence="3" id="KW-0496">Mitochondrion</keyword>
<keyword evidence="8" id="KW-1185">Reference proteome</keyword>
<dbReference type="AlphaFoldDB" id="A0A6H5H8H9"/>
<evidence type="ECO:0000256" key="2">
    <source>
        <dbReference type="ARBA" id="ARBA00010574"/>
    </source>
</evidence>
<dbReference type="Gene3D" id="3.30.460.10">
    <property type="entry name" value="Beta Polymerase, domain 2"/>
    <property type="match status" value="1"/>
</dbReference>
<dbReference type="OrthoDB" id="21330at2759"/>
<dbReference type="PANTHER" id="PTHR21043:SF0">
    <property type="entry name" value="MITOCHONDRIAL ASSEMBLY OF RIBOSOMAL LARGE SUBUNIT PROTEIN 1"/>
    <property type="match status" value="1"/>
</dbReference>
<comment type="subcellular location">
    <subcellularLocation>
        <location evidence="1">Mitochondrion</location>
    </subcellularLocation>
</comment>
<organism evidence="7 8">
    <name type="scientific">Nesidiocoris tenuis</name>
    <dbReference type="NCBI Taxonomy" id="355587"/>
    <lineage>
        <taxon>Eukaryota</taxon>
        <taxon>Metazoa</taxon>
        <taxon>Ecdysozoa</taxon>
        <taxon>Arthropoda</taxon>
        <taxon>Hexapoda</taxon>
        <taxon>Insecta</taxon>
        <taxon>Pterygota</taxon>
        <taxon>Neoptera</taxon>
        <taxon>Paraneoptera</taxon>
        <taxon>Hemiptera</taxon>
        <taxon>Heteroptera</taxon>
        <taxon>Panheteroptera</taxon>
        <taxon>Cimicomorpha</taxon>
        <taxon>Miridae</taxon>
        <taxon>Dicyphina</taxon>
        <taxon>Nesidiocoris</taxon>
    </lineage>
</organism>
<dbReference type="PANTHER" id="PTHR21043">
    <property type="entry name" value="IOJAP SUPERFAMILY ORTHOLOG"/>
    <property type="match status" value="1"/>
</dbReference>
<protein>
    <recommendedName>
        <fullName evidence="5">Mitochondrial assembly of ribosomal large subunit protein 1</fullName>
    </recommendedName>
</protein>
<dbReference type="SUPFAM" id="SSF81301">
    <property type="entry name" value="Nucleotidyltransferase"/>
    <property type="match status" value="1"/>
</dbReference>
<dbReference type="GO" id="GO:0005739">
    <property type="term" value="C:mitochondrion"/>
    <property type="evidence" value="ECO:0007669"/>
    <property type="project" value="UniProtKB-SubCell"/>
</dbReference>
<sequence length="239" mass="27220">MMEILRFGSRLSFTLAHRIRVGKTYRPMKCALSSYGGSGKSGKYKEFKDDDSTEILDVFEERIKLAETVADHIEDRTLDDGELEQVDSLGVEEVVDLIKNNRGKDVVVLKIPPELKYVDYLIITTCKSRRHIQGLGETIRKHAKVRLNDMRKVPKLEGSESEWIALDFGNMCVHVMDRKLRESYDLESLWGVGAKYDTLLHQRDEGILSLLKQHSISSIGTNQEEPSDKPINLKAESII</sequence>